<dbReference type="AlphaFoldDB" id="A0AAW1DYC2"/>
<keyword evidence="3" id="KW-1185">Reference proteome</keyword>
<reference evidence="2 3" key="1">
    <citation type="journal article" date="2024" name="Genome Biol. Evol.">
        <title>Chromosome-level genome assembly of the viviparous eelpout Zoarces viviparus.</title>
        <authorList>
            <person name="Fuhrmann N."/>
            <person name="Brasseur M.V."/>
            <person name="Bakowski C.E."/>
            <person name="Podsiadlowski L."/>
            <person name="Prost S."/>
            <person name="Krehenwinkel H."/>
            <person name="Mayer C."/>
        </authorList>
    </citation>
    <scope>NUCLEOTIDE SEQUENCE [LARGE SCALE GENOMIC DNA]</scope>
    <source>
        <strain evidence="2">NO-MEL_2022_Ind0_liver</strain>
    </source>
</reference>
<proteinExistence type="predicted"/>
<dbReference type="EMBL" id="JBCEZU010000586">
    <property type="protein sequence ID" value="KAK9515197.1"/>
    <property type="molecule type" value="Genomic_DNA"/>
</dbReference>
<evidence type="ECO:0000313" key="2">
    <source>
        <dbReference type="EMBL" id="KAK9515197.1"/>
    </source>
</evidence>
<evidence type="ECO:0000313" key="3">
    <source>
        <dbReference type="Proteomes" id="UP001488805"/>
    </source>
</evidence>
<dbReference type="InterPro" id="IPR009079">
    <property type="entry name" value="4_helix_cytokine-like_core"/>
</dbReference>
<gene>
    <name evidence="2" type="ORF">VZT92_025863</name>
</gene>
<dbReference type="Proteomes" id="UP001488805">
    <property type="component" value="Unassembled WGS sequence"/>
</dbReference>
<evidence type="ECO:0000256" key="1">
    <source>
        <dbReference type="SAM" id="SignalP"/>
    </source>
</evidence>
<sequence length="199" mass="22134">MDLCFKSFAALFLLVAAASCAPTGHTLQDACGDVRSSSLELNHVARTVSKEARNGSKDVTDFSTALVWMEAKDMCDPETLRQKPTTCLGKILNVLTRYISAVERVAGFQSCSEFVSKVKPAMQNLHKDMNKCVKTRTGTNHQMDSHTSKEETHDIERWQEELLCHYTMDRLFSFSILSARVFAVGDPAHHAEGSAQKCM</sequence>
<organism evidence="2 3">
    <name type="scientific">Zoarces viviparus</name>
    <name type="common">Viviparous eelpout</name>
    <name type="synonym">Blennius viviparus</name>
    <dbReference type="NCBI Taxonomy" id="48416"/>
    <lineage>
        <taxon>Eukaryota</taxon>
        <taxon>Metazoa</taxon>
        <taxon>Chordata</taxon>
        <taxon>Craniata</taxon>
        <taxon>Vertebrata</taxon>
        <taxon>Euteleostomi</taxon>
        <taxon>Actinopterygii</taxon>
        <taxon>Neopterygii</taxon>
        <taxon>Teleostei</taxon>
        <taxon>Neoteleostei</taxon>
        <taxon>Acanthomorphata</taxon>
        <taxon>Eupercaria</taxon>
        <taxon>Perciformes</taxon>
        <taxon>Cottioidei</taxon>
        <taxon>Zoarcales</taxon>
        <taxon>Zoarcidae</taxon>
        <taxon>Zoarcinae</taxon>
        <taxon>Zoarces</taxon>
    </lineage>
</organism>
<comment type="caution">
    <text evidence="2">The sequence shown here is derived from an EMBL/GenBank/DDBJ whole genome shotgun (WGS) entry which is preliminary data.</text>
</comment>
<name>A0AAW1DYC2_ZOAVI</name>
<dbReference type="Gene3D" id="1.20.1250.10">
    <property type="match status" value="1"/>
</dbReference>
<accession>A0AAW1DYC2</accession>
<dbReference type="PROSITE" id="PS51257">
    <property type="entry name" value="PROKAR_LIPOPROTEIN"/>
    <property type="match status" value="1"/>
</dbReference>
<feature type="chain" id="PRO_5043587095" evidence="1">
    <location>
        <begin position="21"/>
        <end position="199"/>
    </location>
</feature>
<keyword evidence="1" id="KW-0732">Signal</keyword>
<feature type="signal peptide" evidence="1">
    <location>
        <begin position="1"/>
        <end position="20"/>
    </location>
</feature>
<protein>
    <submittedName>
        <fullName evidence="2">Uncharacterized protein</fullName>
    </submittedName>
</protein>